<name>A0A9Q0ICF5_9TELE</name>
<gene>
    <name evidence="2" type="ORF">NHX12_004621</name>
</gene>
<sequence>MPPRFPQGDVFHLAVPSGRPSIAEGVLERASSSERSRRRPPPSSWSSLVEDDEEEESQTADGCSLALLAPPPAPENRSRLADARVHLS</sequence>
<reference evidence="2" key="1">
    <citation type="submission" date="2022-07" db="EMBL/GenBank/DDBJ databases">
        <title>Chromosome-level genome of Muraenolepis orangiensis.</title>
        <authorList>
            <person name="Kim J."/>
        </authorList>
    </citation>
    <scope>NUCLEOTIDE SEQUENCE</scope>
    <source>
        <strain evidence="2">KU_S4_2022</strain>
        <tissue evidence="2">Muscle</tissue>
    </source>
</reference>
<proteinExistence type="predicted"/>
<evidence type="ECO:0000313" key="2">
    <source>
        <dbReference type="EMBL" id="KAJ3595317.1"/>
    </source>
</evidence>
<organism evidence="2 3">
    <name type="scientific">Muraenolepis orangiensis</name>
    <name type="common">Patagonian moray cod</name>
    <dbReference type="NCBI Taxonomy" id="630683"/>
    <lineage>
        <taxon>Eukaryota</taxon>
        <taxon>Metazoa</taxon>
        <taxon>Chordata</taxon>
        <taxon>Craniata</taxon>
        <taxon>Vertebrata</taxon>
        <taxon>Euteleostomi</taxon>
        <taxon>Actinopterygii</taxon>
        <taxon>Neopterygii</taxon>
        <taxon>Teleostei</taxon>
        <taxon>Neoteleostei</taxon>
        <taxon>Acanthomorphata</taxon>
        <taxon>Zeiogadaria</taxon>
        <taxon>Gadariae</taxon>
        <taxon>Gadiformes</taxon>
        <taxon>Muraenolepidoidei</taxon>
        <taxon>Muraenolepididae</taxon>
        <taxon>Muraenolepis</taxon>
    </lineage>
</organism>
<keyword evidence="3" id="KW-1185">Reference proteome</keyword>
<feature type="compositionally biased region" description="Basic and acidic residues" evidence="1">
    <location>
        <begin position="76"/>
        <end position="88"/>
    </location>
</feature>
<feature type="region of interest" description="Disordered" evidence="1">
    <location>
        <begin position="1"/>
        <end position="88"/>
    </location>
</feature>
<evidence type="ECO:0000313" key="3">
    <source>
        <dbReference type="Proteomes" id="UP001148018"/>
    </source>
</evidence>
<evidence type="ECO:0000256" key="1">
    <source>
        <dbReference type="SAM" id="MobiDB-lite"/>
    </source>
</evidence>
<protein>
    <submittedName>
        <fullName evidence="2">Uncharacterized protein</fullName>
    </submittedName>
</protein>
<dbReference type="EMBL" id="JANIIK010000111">
    <property type="protein sequence ID" value="KAJ3595317.1"/>
    <property type="molecule type" value="Genomic_DNA"/>
</dbReference>
<dbReference type="AlphaFoldDB" id="A0A9Q0ICF5"/>
<feature type="compositionally biased region" description="Acidic residues" evidence="1">
    <location>
        <begin position="49"/>
        <end position="58"/>
    </location>
</feature>
<accession>A0A9Q0ICF5</accession>
<comment type="caution">
    <text evidence="2">The sequence shown here is derived from an EMBL/GenBank/DDBJ whole genome shotgun (WGS) entry which is preliminary data.</text>
</comment>
<dbReference type="Proteomes" id="UP001148018">
    <property type="component" value="Unassembled WGS sequence"/>
</dbReference>